<evidence type="ECO:0000259" key="1">
    <source>
        <dbReference type="Pfam" id="PF01261"/>
    </source>
</evidence>
<gene>
    <name evidence="2" type="ORF">FDP22_08900</name>
</gene>
<dbReference type="Gene3D" id="3.20.20.150">
    <property type="entry name" value="Divalent-metal-dependent TIM barrel enzymes"/>
    <property type="match status" value="1"/>
</dbReference>
<protein>
    <submittedName>
        <fullName evidence="2">TIM barrel protein</fullName>
    </submittedName>
</protein>
<reference evidence="2 3" key="1">
    <citation type="submission" date="2019-06" db="EMBL/GenBank/DDBJ databases">
        <title>Genome sequence of Rhodobacteraceae bacterium D4M1.</title>
        <authorList>
            <person name="Cao J."/>
        </authorList>
    </citation>
    <scope>NUCLEOTIDE SEQUENCE [LARGE SCALE GENOMIC DNA]</scope>
    <source>
        <strain evidence="2 3">D4M1</strain>
    </source>
</reference>
<accession>A0A5B8FZ49</accession>
<proteinExistence type="predicted"/>
<dbReference type="EMBL" id="CP040818">
    <property type="protein sequence ID" value="QDL91882.1"/>
    <property type="molecule type" value="Genomic_DNA"/>
</dbReference>
<dbReference type="SUPFAM" id="SSF51658">
    <property type="entry name" value="Xylose isomerase-like"/>
    <property type="match status" value="1"/>
</dbReference>
<feature type="domain" description="Xylose isomerase-like TIM barrel" evidence="1">
    <location>
        <begin position="49"/>
        <end position="266"/>
    </location>
</feature>
<dbReference type="InterPro" id="IPR050312">
    <property type="entry name" value="IolE/XylAMocC-like"/>
</dbReference>
<dbReference type="RefSeq" id="WP_138572546.1">
    <property type="nucleotide sequence ID" value="NZ_CP040818.1"/>
</dbReference>
<evidence type="ECO:0000313" key="3">
    <source>
        <dbReference type="Proteomes" id="UP000305888"/>
    </source>
</evidence>
<keyword evidence="3" id="KW-1185">Reference proteome</keyword>
<dbReference type="Pfam" id="PF01261">
    <property type="entry name" value="AP_endonuc_2"/>
    <property type="match status" value="1"/>
</dbReference>
<dbReference type="InterPro" id="IPR036237">
    <property type="entry name" value="Xyl_isomerase-like_sf"/>
</dbReference>
<dbReference type="KEGG" id="ppru:FDP22_08900"/>
<dbReference type="PANTHER" id="PTHR12110:SF53">
    <property type="entry name" value="BLR5974 PROTEIN"/>
    <property type="match status" value="1"/>
</dbReference>
<organism evidence="2 3">
    <name type="scientific">Paroceanicella profunda</name>
    <dbReference type="NCBI Taxonomy" id="2579971"/>
    <lineage>
        <taxon>Bacteria</taxon>
        <taxon>Pseudomonadati</taxon>
        <taxon>Pseudomonadota</taxon>
        <taxon>Alphaproteobacteria</taxon>
        <taxon>Rhodobacterales</taxon>
        <taxon>Paracoccaceae</taxon>
        <taxon>Paroceanicella</taxon>
    </lineage>
</organism>
<dbReference type="Proteomes" id="UP000305888">
    <property type="component" value="Chromosome"/>
</dbReference>
<dbReference type="AlphaFoldDB" id="A0A5B8FZ49"/>
<dbReference type="OrthoDB" id="7245925at2"/>
<name>A0A5B8FZ49_9RHOB</name>
<dbReference type="InterPro" id="IPR013022">
    <property type="entry name" value="Xyl_isomerase-like_TIM-brl"/>
</dbReference>
<evidence type="ECO:0000313" key="2">
    <source>
        <dbReference type="EMBL" id="QDL91882.1"/>
    </source>
</evidence>
<dbReference type="PANTHER" id="PTHR12110">
    <property type="entry name" value="HYDROXYPYRUVATE ISOMERASE"/>
    <property type="match status" value="1"/>
</dbReference>
<sequence length="273" mass="29933">MTDHTLPLLGVCLPTDALETYGDWIIADQRDLEIQDFFSADLLEGDWRGTAAKTKRLLAGYTGRLGIHGPFWGFSIGTMDADIRAVVQKRLGQGLDACEEIGATQMVVHSPFTTWDYTNRHHLPGQYRTADNARATLEPLLPRAEALGVTLVIENIEDRDPAERVALAESLASPSVRVSLDTGHANIAHHQHSAPPVDHHVLAAGSLLEHVHIQDTDGYADRHWRPGMGNILWGSLFAALARIDAKPRLNLELRDKAEVPAAVAYLEALGLAR</sequence>